<evidence type="ECO:0000313" key="2">
    <source>
        <dbReference type="Proteomes" id="UP001168877"/>
    </source>
</evidence>
<dbReference type="AlphaFoldDB" id="A0AA39S382"/>
<sequence length="169" mass="18695">MSKLHLKWKFYAGGDISVTPAISMTPFIFQSRMETSMQLKPLMGYLFGRRTCRSSLALFNVNSTVSRSTPTIAGDLLIVGLFGPAVVIAAKRSNRNLMLSTGLDDHARGGSTRWLRWRGAATDERRIYTNIANSQHKNFTLKPSKTTTIAGGWVAWMLETAMSSGPPHM</sequence>
<dbReference type="EMBL" id="JAUESC010000383">
    <property type="protein sequence ID" value="KAK0584136.1"/>
    <property type="molecule type" value="Genomic_DNA"/>
</dbReference>
<protein>
    <submittedName>
        <fullName evidence="1">Uncharacterized protein</fullName>
    </submittedName>
</protein>
<organism evidence="1 2">
    <name type="scientific">Acer saccharum</name>
    <name type="common">Sugar maple</name>
    <dbReference type="NCBI Taxonomy" id="4024"/>
    <lineage>
        <taxon>Eukaryota</taxon>
        <taxon>Viridiplantae</taxon>
        <taxon>Streptophyta</taxon>
        <taxon>Embryophyta</taxon>
        <taxon>Tracheophyta</taxon>
        <taxon>Spermatophyta</taxon>
        <taxon>Magnoliopsida</taxon>
        <taxon>eudicotyledons</taxon>
        <taxon>Gunneridae</taxon>
        <taxon>Pentapetalae</taxon>
        <taxon>rosids</taxon>
        <taxon>malvids</taxon>
        <taxon>Sapindales</taxon>
        <taxon>Sapindaceae</taxon>
        <taxon>Hippocastanoideae</taxon>
        <taxon>Acereae</taxon>
        <taxon>Acer</taxon>
    </lineage>
</organism>
<dbReference type="PANTHER" id="PTHR32303">
    <property type="entry name" value="QUINOPROTEIN ALCOHOL DEHYDROGENASE (CYTOCHROME C)"/>
    <property type="match status" value="1"/>
</dbReference>
<name>A0AA39S382_ACESA</name>
<accession>A0AA39S382</accession>
<dbReference type="Proteomes" id="UP001168877">
    <property type="component" value="Unassembled WGS sequence"/>
</dbReference>
<reference evidence="1" key="1">
    <citation type="journal article" date="2022" name="Plant J.">
        <title>Strategies of tolerance reflected in two North American maple genomes.</title>
        <authorList>
            <person name="McEvoy S.L."/>
            <person name="Sezen U.U."/>
            <person name="Trouern-Trend A."/>
            <person name="McMahon S.M."/>
            <person name="Schaberg P.G."/>
            <person name="Yang J."/>
            <person name="Wegrzyn J.L."/>
            <person name="Swenson N.G."/>
        </authorList>
    </citation>
    <scope>NUCLEOTIDE SEQUENCE</scope>
    <source>
        <strain evidence="1">NS2018</strain>
    </source>
</reference>
<dbReference type="PANTHER" id="PTHR32303:SF10">
    <property type="entry name" value="OUTER MEMBRANE PROTEIN ASSEMBLY FACTOR BAMB"/>
    <property type="match status" value="1"/>
</dbReference>
<keyword evidence="2" id="KW-1185">Reference proteome</keyword>
<comment type="caution">
    <text evidence="1">The sequence shown here is derived from an EMBL/GenBank/DDBJ whole genome shotgun (WGS) entry which is preliminary data.</text>
</comment>
<reference evidence="1" key="2">
    <citation type="submission" date="2023-06" db="EMBL/GenBank/DDBJ databases">
        <authorList>
            <person name="Swenson N.G."/>
            <person name="Wegrzyn J.L."/>
            <person name="Mcevoy S.L."/>
        </authorList>
    </citation>
    <scope>NUCLEOTIDE SEQUENCE</scope>
    <source>
        <strain evidence="1">NS2018</strain>
        <tissue evidence="1">Leaf</tissue>
    </source>
</reference>
<gene>
    <name evidence="1" type="ORF">LWI29_008173</name>
</gene>
<evidence type="ECO:0000313" key="1">
    <source>
        <dbReference type="EMBL" id="KAK0584136.1"/>
    </source>
</evidence>
<proteinExistence type="predicted"/>